<dbReference type="PATRIC" id="fig|56107.3.peg.219"/>
<sequence length="183" mass="20540">MDSEKRRRYQTAMVSTYCSDTSFLDPMVMLDGAEQSQGSDILTLLHSGKVFIVNSRRRNGLILFKQYHAEFAGPGAAVGGDHDADCQWVLPIGNLSLLTPDSNEDRQKAYLIRRQWIRLIKQITENPVSGQRVHKILDQFEQWFTPEMVADLPDVAFAQLVGVLPQTVGIVSRLGSEIDSSFN</sequence>
<dbReference type="KEGG" id="csg:Cylst_0192"/>
<evidence type="ECO:0000313" key="1">
    <source>
        <dbReference type="EMBL" id="AFZ22568.1"/>
    </source>
</evidence>
<proteinExistence type="predicted"/>
<dbReference type="Proteomes" id="UP000010475">
    <property type="component" value="Chromosome"/>
</dbReference>
<evidence type="ECO:0000313" key="2">
    <source>
        <dbReference type="Proteomes" id="UP000010475"/>
    </source>
</evidence>
<dbReference type="OrthoDB" id="461096at2"/>
<keyword evidence="2" id="KW-1185">Reference proteome</keyword>
<dbReference type="HOGENOM" id="CLU_119035_0_0_3"/>
<protein>
    <submittedName>
        <fullName evidence="1">Uncharacterized protein</fullName>
    </submittedName>
</protein>
<accession>K9WQY5</accession>
<dbReference type="AlphaFoldDB" id="K9WQY5"/>
<dbReference type="STRING" id="56107.Cylst_0192"/>
<reference evidence="1 2" key="1">
    <citation type="submission" date="2012-06" db="EMBL/GenBank/DDBJ databases">
        <title>Finished chromosome of genome of Cylindrospermum stagnale PCC 7417.</title>
        <authorList>
            <consortium name="US DOE Joint Genome Institute"/>
            <person name="Gugger M."/>
            <person name="Coursin T."/>
            <person name="Rippka R."/>
            <person name="Tandeau De Marsac N."/>
            <person name="Huntemann M."/>
            <person name="Wei C.-L."/>
            <person name="Han J."/>
            <person name="Detter J.C."/>
            <person name="Han C."/>
            <person name="Tapia R."/>
            <person name="Chen A."/>
            <person name="Kyrpides N."/>
            <person name="Mavromatis K."/>
            <person name="Markowitz V."/>
            <person name="Szeto E."/>
            <person name="Ivanova N."/>
            <person name="Pagani I."/>
            <person name="Pati A."/>
            <person name="Goodwin L."/>
            <person name="Nordberg H.P."/>
            <person name="Cantor M.N."/>
            <person name="Hua S.X."/>
            <person name="Woyke T."/>
            <person name="Kerfeld C.A."/>
        </authorList>
    </citation>
    <scope>NUCLEOTIDE SEQUENCE [LARGE SCALE GENOMIC DNA]</scope>
    <source>
        <strain evidence="1 2">PCC 7417</strain>
    </source>
</reference>
<dbReference type="EMBL" id="CP003642">
    <property type="protein sequence ID" value="AFZ22568.1"/>
    <property type="molecule type" value="Genomic_DNA"/>
</dbReference>
<name>K9WQY5_9NOST</name>
<dbReference type="eggNOG" id="ENOG50324PR">
    <property type="taxonomic scope" value="Bacteria"/>
</dbReference>
<dbReference type="RefSeq" id="WP_015205827.1">
    <property type="nucleotide sequence ID" value="NC_019757.1"/>
</dbReference>
<gene>
    <name evidence="1" type="ORF">Cylst_0192</name>
</gene>
<organism evidence="1 2">
    <name type="scientific">Cylindrospermum stagnale PCC 7417</name>
    <dbReference type="NCBI Taxonomy" id="56107"/>
    <lineage>
        <taxon>Bacteria</taxon>
        <taxon>Bacillati</taxon>
        <taxon>Cyanobacteriota</taxon>
        <taxon>Cyanophyceae</taxon>
        <taxon>Nostocales</taxon>
        <taxon>Nostocaceae</taxon>
        <taxon>Cylindrospermum</taxon>
    </lineage>
</organism>